<evidence type="ECO:0000256" key="3">
    <source>
        <dbReference type="HAMAP-Rule" id="MF_00376"/>
    </source>
</evidence>
<reference evidence="6 8" key="2">
    <citation type="submission" date="2018-06" db="EMBL/GenBank/DDBJ databases">
        <authorList>
            <consortium name="Pathogen Informatics"/>
            <person name="Doyle S."/>
        </authorList>
    </citation>
    <scope>NUCLEOTIDE SEQUENCE [LARGE SCALE GENOMIC DNA]</scope>
    <source>
        <strain evidence="6 8">NCTC11224</strain>
    </source>
</reference>
<comment type="subcellular location">
    <subcellularLocation>
        <location evidence="3">Cytoplasm</location>
    </subcellularLocation>
</comment>
<evidence type="ECO:0000313" key="8">
    <source>
        <dbReference type="Proteomes" id="UP000251853"/>
    </source>
</evidence>
<dbReference type="NCBIfam" id="TIGR00152">
    <property type="entry name" value="dephospho-CoA kinase"/>
    <property type="match status" value="1"/>
</dbReference>
<dbReference type="SUPFAM" id="SSF52540">
    <property type="entry name" value="P-loop containing nucleoside triphosphate hydrolases"/>
    <property type="match status" value="1"/>
</dbReference>
<keyword evidence="3" id="KW-0173">Coenzyme A biosynthesis</keyword>
<keyword evidence="3 5" id="KW-0808">Transferase</keyword>
<dbReference type="PANTHER" id="PTHR10695:SF46">
    <property type="entry name" value="BIFUNCTIONAL COENZYME A SYNTHASE-RELATED"/>
    <property type="match status" value="1"/>
</dbReference>
<dbReference type="AlphaFoldDB" id="A0A174CGW7"/>
<evidence type="ECO:0000256" key="1">
    <source>
        <dbReference type="ARBA" id="ARBA00022741"/>
    </source>
</evidence>
<name>A0A174CGW7_9FIRM</name>
<keyword evidence="8" id="KW-1185">Reference proteome</keyword>
<dbReference type="Pfam" id="PF01121">
    <property type="entry name" value="CoaE"/>
    <property type="match status" value="1"/>
</dbReference>
<evidence type="ECO:0000256" key="4">
    <source>
        <dbReference type="NCBIfam" id="TIGR00152"/>
    </source>
</evidence>
<dbReference type="Proteomes" id="UP000251853">
    <property type="component" value="Unassembled WGS sequence"/>
</dbReference>
<comment type="similarity">
    <text evidence="3">Belongs to the CoaE family.</text>
</comment>
<evidence type="ECO:0000313" key="5">
    <source>
        <dbReference type="EMBL" id="CUO11008.1"/>
    </source>
</evidence>
<dbReference type="RefSeq" id="WP_022201952.1">
    <property type="nucleotide sequence ID" value="NZ_CARCJL010000001.1"/>
</dbReference>
<reference evidence="5 7" key="1">
    <citation type="submission" date="2015-09" db="EMBL/GenBank/DDBJ databases">
        <authorList>
            <consortium name="Pathogen Informatics"/>
        </authorList>
    </citation>
    <scope>NUCLEOTIDE SEQUENCE [LARGE SCALE GENOMIC DNA]</scope>
    <source>
        <strain evidence="5 7">2789STDY5834865</strain>
    </source>
</reference>
<keyword evidence="2 3" id="KW-0067">ATP-binding</keyword>
<dbReference type="GO" id="GO:0015937">
    <property type="term" value="P:coenzyme A biosynthetic process"/>
    <property type="evidence" value="ECO:0007669"/>
    <property type="project" value="UniProtKB-UniRule"/>
</dbReference>
<dbReference type="GO" id="GO:0005524">
    <property type="term" value="F:ATP binding"/>
    <property type="evidence" value="ECO:0007669"/>
    <property type="project" value="UniProtKB-UniRule"/>
</dbReference>
<evidence type="ECO:0000313" key="7">
    <source>
        <dbReference type="Proteomes" id="UP000095512"/>
    </source>
</evidence>
<evidence type="ECO:0000313" key="6">
    <source>
        <dbReference type="EMBL" id="SQB16326.1"/>
    </source>
</evidence>
<accession>A0A174CGW7</accession>
<comment type="pathway">
    <text evidence="3">Cofactor biosynthesis; coenzyme A biosynthesis; CoA from (R)-pantothenate: step 5/5.</text>
</comment>
<sequence>MENIGSTSPAGSKFILGITGGVGSGKSRVLEILKEEYGFRVIQADQVAKELMRPGRESYQAVVDCLGPSILNEDGTINRPAMAQVIFGCPDKRLQVDRLTHPLVWNTAFGEALACPEPLVVIEAAIPSKEFRDNCGEMWYVYTSRENRMERLRESRGYTREKTESIMDSQAPEAGFREFSDAVIDNNGSVEDTRKQIRRLLENKWSTKLECNK</sequence>
<dbReference type="PANTHER" id="PTHR10695">
    <property type="entry name" value="DEPHOSPHO-COA KINASE-RELATED"/>
    <property type="match status" value="1"/>
</dbReference>
<keyword evidence="3 5" id="KW-0418">Kinase</keyword>
<dbReference type="InterPro" id="IPR027417">
    <property type="entry name" value="P-loop_NTPase"/>
</dbReference>
<dbReference type="Proteomes" id="UP000095512">
    <property type="component" value="Unassembled WGS sequence"/>
</dbReference>
<dbReference type="HAMAP" id="MF_00376">
    <property type="entry name" value="Dephospho_CoA_kinase"/>
    <property type="match status" value="1"/>
</dbReference>
<dbReference type="EC" id="2.7.1.24" evidence="3 4"/>
<dbReference type="PROSITE" id="PS51219">
    <property type="entry name" value="DPCK"/>
    <property type="match status" value="1"/>
</dbReference>
<dbReference type="UniPathway" id="UPA00241">
    <property type="reaction ID" value="UER00356"/>
</dbReference>
<dbReference type="CDD" id="cd02022">
    <property type="entry name" value="DPCK"/>
    <property type="match status" value="1"/>
</dbReference>
<keyword evidence="3" id="KW-0963">Cytoplasm</keyword>
<dbReference type="EMBL" id="CZAB01000002">
    <property type="protein sequence ID" value="CUO11008.1"/>
    <property type="molecule type" value="Genomic_DNA"/>
</dbReference>
<dbReference type="InterPro" id="IPR001977">
    <property type="entry name" value="Depp_CoAkinase"/>
</dbReference>
<keyword evidence="1 3" id="KW-0547">Nucleotide-binding</keyword>
<comment type="catalytic activity">
    <reaction evidence="3">
        <text>3'-dephospho-CoA + ATP = ADP + CoA + H(+)</text>
        <dbReference type="Rhea" id="RHEA:18245"/>
        <dbReference type="ChEBI" id="CHEBI:15378"/>
        <dbReference type="ChEBI" id="CHEBI:30616"/>
        <dbReference type="ChEBI" id="CHEBI:57287"/>
        <dbReference type="ChEBI" id="CHEBI:57328"/>
        <dbReference type="ChEBI" id="CHEBI:456216"/>
        <dbReference type="EC" id="2.7.1.24"/>
    </reaction>
</comment>
<dbReference type="EMBL" id="UAVW01000020">
    <property type="protein sequence ID" value="SQB16326.1"/>
    <property type="molecule type" value="Genomic_DNA"/>
</dbReference>
<feature type="binding site" evidence="3">
    <location>
        <begin position="23"/>
        <end position="28"/>
    </location>
    <ligand>
        <name>ATP</name>
        <dbReference type="ChEBI" id="CHEBI:30616"/>
    </ligand>
</feature>
<protein>
    <recommendedName>
        <fullName evidence="3 4">Dephospho-CoA kinase</fullName>
        <ecNumber evidence="3 4">2.7.1.24</ecNumber>
    </recommendedName>
    <alternativeName>
        <fullName evidence="3">Dephosphocoenzyme A kinase</fullName>
    </alternativeName>
</protein>
<gene>
    <name evidence="3 5" type="primary">coaE</name>
    <name evidence="5" type="ORF">ERS852480_00470</name>
    <name evidence="6" type="ORF">NCTC11224_05440</name>
</gene>
<proteinExistence type="inferred from homology"/>
<dbReference type="GO" id="GO:0005737">
    <property type="term" value="C:cytoplasm"/>
    <property type="evidence" value="ECO:0007669"/>
    <property type="project" value="UniProtKB-SubCell"/>
</dbReference>
<organism evidence="5 7">
    <name type="scientific">Enterocloster clostridioformis</name>
    <dbReference type="NCBI Taxonomy" id="1531"/>
    <lineage>
        <taxon>Bacteria</taxon>
        <taxon>Bacillati</taxon>
        <taxon>Bacillota</taxon>
        <taxon>Clostridia</taxon>
        <taxon>Lachnospirales</taxon>
        <taxon>Lachnospiraceae</taxon>
        <taxon>Enterocloster</taxon>
    </lineage>
</organism>
<evidence type="ECO:0000256" key="2">
    <source>
        <dbReference type="ARBA" id="ARBA00022840"/>
    </source>
</evidence>
<comment type="function">
    <text evidence="3">Catalyzes the phosphorylation of the 3'-hydroxyl group of dephosphocoenzyme A to form coenzyme A.</text>
</comment>
<dbReference type="Gene3D" id="3.40.50.300">
    <property type="entry name" value="P-loop containing nucleotide triphosphate hydrolases"/>
    <property type="match status" value="1"/>
</dbReference>
<dbReference type="GO" id="GO:0004140">
    <property type="term" value="F:dephospho-CoA kinase activity"/>
    <property type="evidence" value="ECO:0007669"/>
    <property type="project" value="UniProtKB-UniRule"/>
</dbReference>